<feature type="domain" description="Nucleotidyltransferase-like" evidence="2">
    <location>
        <begin position="19"/>
        <end position="60"/>
    </location>
</feature>
<protein>
    <recommendedName>
        <fullName evidence="2">Nucleotidyltransferase-like domain-containing protein</fullName>
    </recommendedName>
</protein>
<sequence length="89" mass="10030">MVRSFLRNGREHYGTSSSRERHGEAERLKSRNDRAQAAFLIAVLSEDRPDELALAYEEALSRGPRWRARIMASSARMPETSAQLADLGV</sequence>
<proteinExistence type="predicted"/>
<evidence type="ECO:0000313" key="4">
    <source>
        <dbReference type="Proteomes" id="UP000294662"/>
    </source>
</evidence>
<dbReference type="Pfam" id="PF12281">
    <property type="entry name" value="NTP_transf_8"/>
    <property type="match status" value="1"/>
</dbReference>
<dbReference type="AlphaFoldDB" id="A0A4R5EKH9"/>
<organism evidence="3 4">
    <name type="scientific">Antarcticimicrobium sediminis</name>
    <dbReference type="NCBI Taxonomy" id="2546227"/>
    <lineage>
        <taxon>Bacteria</taxon>
        <taxon>Pseudomonadati</taxon>
        <taxon>Pseudomonadota</taxon>
        <taxon>Alphaproteobacteria</taxon>
        <taxon>Rhodobacterales</taxon>
        <taxon>Paracoccaceae</taxon>
        <taxon>Antarcticimicrobium</taxon>
    </lineage>
</organism>
<dbReference type="EMBL" id="SMFP01000016">
    <property type="protein sequence ID" value="TDE34927.1"/>
    <property type="molecule type" value="Genomic_DNA"/>
</dbReference>
<dbReference type="Proteomes" id="UP000294662">
    <property type="component" value="Unassembled WGS sequence"/>
</dbReference>
<comment type="caution">
    <text evidence="3">The sequence shown here is derived from an EMBL/GenBank/DDBJ whole genome shotgun (WGS) entry which is preliminary data.</text>
</comment>
<reference evidence="3 4" key="1">
    <citation type="submission" date="2019-03" db="EMBL/GenBank/DDBJ databases">
        <authorList>
            <person name="Zhang S."/>
        </authorList>
    </citation>
    <scope>NUCLEOTIDE SEQUENCE [LARGE SCALE GENOMIC DNA]</scope>
    <source>
        <strain evidence="3 4">S4J41</strain>
    </source>
</reference>
<dbReference type="InterPro" id="IPR058575">
    <property type="entry name" value="NTP_transf_8_dom"/>
</dbReference>
<gene>
    <name evidence="3" type="ORF">E1B25_18545</name>
</gene>
<dbReference type="OrthoDB" id="5469612at2"/>
<evidence type="ECO:0000256" key="1">
    <source>
        <dbReference type="SAM" id="MobiDB-lite"/>
    </source>
</evidence>
<feature type="compositionally biased region" description="Basic and acidic residues" evidence="1">
    <location>
        <begin position="8"/>
        <end position="30"/>
    </location>
</feature>
<feature type="region of interest" description="Disordered" evidence="1">
    <location>
        <begin position="1"/>
        <end position="30"/>
    </location>
</feature>
<accession>A0A4R5EKH9</accession>
<evidence type="ECO:0000313" key="3">
    <source>
        <dbReference type="EMBL" id="TDE34927.1"/>
    </source>
</evidence>
<dbReference type="RefSeq" id="WP_132831079.1">
    <property type="nucleotide sequence ID" value="NZ_SMFP01000016.1"/>
</dbReference>
<name>A0A4R5EKH9_9RHOB</name>
<keyword evidence="4" id="KW-1185">Reference proteome</keyword>
<evidence type="ECO:0000259" key="2">
    <source>
        <dbReference type="Pfam" id="PF12281"/>
    </source>
</evidence>